<name>A0A0A9XMS8_LYGHE</name>
<organism evidence="2">
    <name type="scientific">Lygus hesperus</name>
    <name type="common">Western plant bug</name>
    <dbReference type="NCBI Taxonomy" id="30085"/>
    <lineage>
        <taxon>Eukaryota</taxon>
        <taxon>Metazoa</taxon>
        <taxon>Ecdysozoa</taxon>
        <taxon>Arthropoda</taxon>
        <taxon>Hexapoda</taxon>
        <taxon>Insecta</taxon>
        <taxon>Pterygota</taxon>
        <taxon>Neoptera</taxon>
        <taxon>Paraneoptera</taxon>
        <taxon>Hemiptera</taxon>
        <taxon>Heteroptera</taxon>
        <taxon>Panheteroptera</taxon>
        <taxon>Cimicomorpha</taxon>
        <taxon>Miridae</taxon>
        <taxon>Mirini</taxon>
        <taxon>Lygus</taxon>
    </lineage>
</organism>
<feature type="compositionally biased region" description="Low complexity" evidence="1">
    <location>
        <begin position="91"/>
        <end position="103"/>
    </location>
</feature>
<gene>
    <name evidence="2" type="primary">Kcnn3</name>
    <name evidence="2" type="ORF">CM83_102828</name>
</gene>
<dbReference type="GO" id="GO:0034220">
    <property type="term" value="P:monoatomic ion transmembrane transport"/>
    <property type="evidence" value="ECO:0007669"/>
    <property type="project" value="UniProtKB-KW"/>
</dbReference>
<feature type="non-terminal residue" evidence="2">
    <location>
        <position position="130"/>
    </location>
</feature>
<evidence type="ECO:0000313" key="2">
    <source>
        <dbReference type="EMBL" id="JAG20951.1"/>
    </source>
</evidence>
<evidence type="ECO:0000256" key="1">
    <source>
        <dbReference type="SAM" id="MobiDB-lite"/>
    </source>
</evidence>
<feature type="compositionally biased region" description="Low complexity" evidence="1">
    <location>
        <begin position="54"/>
        <end position="66"/>
    </location>
</feature>
<protein>
    <submittedName>
        <fullName evidence="2">Small conductance calcium-activated potassium channel protein 3</fullName>
    </submittedName>
</protein>
<accession>A0A0A9XMS8</accession>
<keyword evidence="2" id="KW-0407">Ion channel</keyword>
<dbReference type="EMBL" id="GBHO01022653">
    <property type="protein sequence ID" value="JAG20951.1"/>
    <property type="molecule type" value="Transcribed_RNA"/>
</dbReference>
<sequence length="130" mass="13988">CFPVLFVSSFIFLSVKMTRPKGIFKKRVNVGKCISVPVSPHIYPAPHSALLHNSDSSYPSPSSSSPPSVPDPPLLSASQLPVPSQSLSTTPISNSSIRPGSSSKVSQNLHLYNDYKGECQYDIVDINSLS</sequence>
<feature type="non-terminal residue" evidence="2">
    <location>
        <position position="1"/>
    </location>
</feature>
<feature type="region of interest" description="Disordered" evidence="1">
    <location>
        <begin position="53"/>
        <end position="104"/>
    </location>
</feature>
<reference evidence="2" key="1">
    <citation type="journal article" date="2014" name="PLoS ONE">
        <title>Transcriptome-Based Identification of ABC Transporters in the Western Tarnished Plant Bug Lygus hesperus.</title>
        <authorList>
            <person name="Hull J.J."/>
            <person name="Chaney K."/>
            <person name="Geib S.M."/>
            <person name="Fabrick J.A."/>
            <person name="Brent C.S."/>
            <person name="Walsh D."/>
            <person name="Lavine L.C."/>
        </authorList>
    </citation>
    <scope>NUCLEOTIDE SEQUENCE</scope>
</reference>
<keyword evidence="2" id="KW-0813">Transport</keyword>
<proteinExistence type="predicted"/>
<dbReference type="AlphaFoldDB" id="A0A0A9XMS8"/>
<keyword evidence="2" id="KW-0406">Ion transport</keyword>
<feature type="compositionally biased region" description="Polar residues" evidence="1">
    <location>
        <begin position="79"/>
        <end position="90"/>
    </location>
</feature>
<reference evidence="2" key="2">
    <citation type="submission" date="2014-07" db="EMBL/GenBank/DDBJ databases">
        <authorList>
            <person name="Hull J."/>
        </authorList>
    </citation>
    <scope>NUCLEOTIDE SEQUENCE</scope>
</reference>